<protein>
    <submittedName>
        <fullName evidence="2">Uncharacterized protein</fullName>
    </submittedName>
</protein>
<feature type="chain" id="PRO_5019203087" evidence="1">
    <location>
        <begin position="22"/>
        <end position="179"/>
    </location>
</feature>
<feature type="signal peptide" evidence="1">
    <location>
        <begin position="1"/>
        <end position="21"/>
    </location>
</feature>
<accession>A0A425CS55</accession>
<keyword evidence="1" id="KW-0732">Signal</keyword>
<sequence>MSAPSYFSFSLIAMKFLPALTHVVNPVGQSMSPLPEAVSQPLSNTCAIGPSPTRDEAAALEFVNFTVRTIDIPTNASPWLQADLCPSVEEVLDLTSLTAYHGVDGAAGLDLWHNMVVSGLDLVPRTRHARVSMKHGPCIRHVKIFHLELFCHAFELLKHKEELFHTSILSAEQQQISHP</sequence>
<name>A0A425CS55_APHAT</name>
<keyword evidence="3" id="KW-1185">Reference proteome</keyword>
<evidence type="ECO:0000313" key="2">
    <source>
        <dbReference type="EMBL" id="RQM19892.1"/>
    </source>
</evidence>
<dbReference type="EMBL" id="MZMZ02004125">
    <property type="protein sequence ID" value="RQM19892.1"/>
    <property type="molecule type" value="Genomic_DNA"/>
</dbReference>
<dbReference type="Proteomes" id="UP000284702">
    <property type="component" value="Unassembled WGS sequence"/>
</dbReference>
<proteinExistence type="predicted"/>
<comment type="caution">
    <text evidence="2">The sequence shown here is derived from an EMBL/GenBank/DDBJ whole genome shotgun (WGS) entry which is preliminary data.</text>
</comment>
<reference evidence="2" key="1">
    <citation type="submission" date="2018-07" db="EMBL/GenBank/DDBJ databases">
        <title>Annotation of Aphanomyces astaci genome assembly.</title>
        <authorList>
            <person name="Studholme D.J."/>
        </authorList>
    </citation>
    <scope>NUCLEOTIDE SEQUENCE [LARGE SCALE GENOMIC DNA]</scope>
    <source>
        <strain evidence="2">Pc</strain>
    </source>
</reference>
<gene>
    <name evidence="2" type="ORF">B5M09_010526</name>
</gene>
<dbReference type="AlphaFoldDB" id="A0A425CS55"/>
<evidence type="ECO:0000313" key="3">
    <source>
        <dbReference type="Proteomes" id="UP000284702"/>
    </source>
</evidence>
<organism evidence="2 3">
    <name type="scientific">Aphanomyces astaci</name>
    <name type="common">Crayfish plague agent</name>
    <dbReference type="NCBI Taxonomy" id="112090"/>
    <lineage>
        <taxon>Eukaryota</taxon>
        <taxon>Sar</taxon>
        <taxon>Stramenopiles</taxon>
        <taxon>Oomycota</taxon>
        <taxon>Saprolegniomycetes</taxon>
        <taxon>Saprolegniales</taxon>
        <taxon>Verrucalvaceae</taxon>
        <taxon>Aphanomyces</taxon>
    </lineage>
</organism>
<evidence type="ECO:0000256" key="1">
    <source>
        <dbReference type="SAM" id="SignalP"/>
    </source>
</evidence>